<name>A0A8S5M5K3_9CAUD</name>
<dbReference type="EMBL" id="BK014826">
    <property type="protein sequence ID" value="DAD77484.1"/>
    <property type="molecule type" value="Genomic_DNA"/>
</dbReference>
<sequence length="151" mass="17248">MKEKFSDFESVGFISKPGTFMFEVKSYELKDSKAGNPMAVFTVESKLEGQSTLYFALTDKARWKYNNFIKACLHNELDTPEKIAKFEWDYAVDGKRLVGKKFIGTVVVEKYDKEVKKPLDDGTFDTVIETTDSYHIDKFAALDDEIGPVPF</sequence>
<reference evidence="1" key="1">
    <citation type="journal article" date="2021" name="Proc. Natl. Acad. Sci. U.S.A.">
        <title>A Catalog of Tens of Thousands of Viruses from Human Metagenomes Reveals Hidden Associations with Chronic Diseases.</title>
        <authorList>
            <person name="Tisza M.J."/>
            <person name="Buck C.B."/>
        </authorList>
    </citation>
    <scope>NUCLEOTIDE SEQUENCE</scope>
    <source>
        <strain evidence="1">CtaNW81</strain>
    </source>
</reference>
<organism evidence="1">
    <name type="scientific">Podoviridae sp. ctaNW81</name>
    <dbReference type="NCBI Taxonomy" id="2826562"/>
    <lineage>
        <taxon>Viruses</taxon>
        <taxon>Duplodnaviria</taxon>
        <taxon>Heunggongvirae</taxon>
        <taxon>Uroviricota</taxon>
        <taxon>Caudoviricetes</taxon>
    </lineage>
</organism>
<proteinExistence type="predicted"/>
<protein>
    <submittedName>
        <fullName evidence="1">Uncharacterized protein</fullName>
    </submittedName>
</protein>
<accession>A0A8S5M5K3</accession>
<evidence type="ECO:0000313" key="1">
    <source>
        <dbReference type="EMBL" id="DAD77484.1"/>
    </source>
</evidence>